<feature type="region of interest" description="Disordered" evidence="1">
    <location>
        <begin position="388"/>
        <end position="421"/>
    </location>
</feature>
<dbReference type="Gene3D" id="2.60.120.380">
    <property type="match status" value="1"/>
</dbReference>
<proteinExistence type="predicted"/>
<evidence type="ECO:0000256" key="1">
    <source>
        <dbReference type="SAM" id="MobiDB-lite"/>
    </source>
</evidence>
<evidence type="ECO:0008006" key="3">
    <source>
        <dbReference type="Google" id="ProtNLM"/>
    </source>
</evidence>
<dbReference type="AlphaFoldDB" id="A0A3B0UWP5"/>
<reference evidence="2" key="1">
    <citation type="submission" date="2018-06" db="EMBL/GenBank/DDBJ databases">
        <authorList>
            <person name="Zhirakovskaya E."/>
        </authorList>
    </citation>
    <scope>NUCLEOTIDE SEQUENCE</scope>
</reference>
<evidence type="ECO:0000313" key="2">
    <source>
        <dbReference type="EMBL" id="VAW30832.1"/>
    </source>
</evidence>
<organism evidence="2">
    <name type="scientific">hydrothermal vent metagenome</name>
    <dbReference type="NCBI Taxonomy" id="652676"/>
    <lineage>
        <taxon>unclassified sequences</taxon>
        <taxon>metagenomes</taxon>
        <taxon>ecological metagenomes</taxon>
    </lineage>
</organism>
<gene>
    <name evidence="2" type="ORF">MNBD_CHLOROFLEXI01-1236</name>
</gene>
<dbReference type="EMBL" id="UOEU01000092">
    <property type="protein sequence ID" value="VAW30832.1"/>
    <property type="molecule type" value="Genomic_DNA"/>
</dbReference>
<feature type="compositionally biased region" description="Acidic residues" evidence="1">
    <location>
        <begin position="396"/>
        <end position="417"/>
    </location>
</feature>
<feature type="region of interest" description="Disordered" evidence="1">
    <location>
        <begin position="261"/>
        <end position="304"/>
    </location>
</feature>
<accession>A0A3B0UWP5</accession>
<name>A0A3B0UWP5_9ZZZZ</name>
<feature type="non-terminal residue" evidence="2">
    <location>
        <position position="1"/>
    </location>
</feature>
<sequence length="760" mass="81285">GHLLMLGDPTRNNIVVEEDLFSFNIIVETDEIPLNSLANSFDIIFNGDYLYNTLENEGNFRNIILTDEGFANDPVMADLETLVLYGSHSLQIGAGAEPLISGDDNIWSSATDRPGGLTLAAMGANGRVLAIGDIQFLTEPYYTVHDNGRFIAQIADFLAQPVQRDYTVADFPYFFAENIALVYTGSPDLGPGAFDEIINLQDSLRVADKEITLATSDSLSGDAIYLGLYNQADDVADLLANAGISLLIEPEILTADEQAELDAAEEESDDAAIEEDDAEADDGETADPDAEPNEEDEDEDEMEETTRLIQAGLGNVQMSGTALILLNESGGQRRLVVLAASTDGLESVIGRLLDLIPLDASYALADCLLQDNLALCPTDVADEEIEAELDTGGTSDADEETTDGDEETAEETVEPPLEETPPAAEIIATDQGIIGLGETVEGTLPADEKYRWTFQDGPAVIDITVTVDENLDAILELYDSDNILLETADSGFTGDGETIIGANIPDDNQYTIVMSDFFGNGGDFSLTVTESSELPVEDEGESGDVDGSDTTIFLFIDDDGEAIGSGFTSQDAFETLLGSDYSVTTWVTSLDGSLTEEVLETADLLIWDSGDYLNSDGFFDEDTVIILDYIDSGRPILITGSSPTIFGDIGLAALSDVAFTGDDATLLAGFAAGETLLLDDTYQVVSAGFILEDIQDDSTPFLLRGSGSEDSGNVIALASIDEFNADQQTILFMLPFSALPEEAQAILLNNMMAWFGFATS</sequence>
<protein>
    <recommendedName>
        <fullName evidence="3">Peptidase C-terminal archaeal/bacterial domain-containing protein</fullName>
    </recommendedName>
</protein>
<feature type="compositionally biased region" description="Acidic residues" evidence="1">
    <location>
        <begin position="261"/>
        <end position="303"/>
    </location>
</feature>